<reference evidence="1" key="1">
    <citation type="submission" date="2018-06" db="EMBL/GenBank/DDBJ databases">
        <authorList>
            <person name="Zhirakovskaya E."/>
        </authorList>
    </citation>
    <scope>NUCLEOTIDE SEQUENCE</scope>
</reference>
<dbReference type="AlphaFoldDB" id="A0A3B1DC93"/>
<organism evidence="1">
    <name type="scientific">hydrothermal vent metagenome</name>
    <dbReference type="NCBI Taxonomy" id="652676"/>
    <lineage>
        <taxon>unclassified sequences</taxon>
        <taxon>metagenomes</taxon>
        <taxon>ecological metagenomes</taxon>
    </lineage>
</organism>
<proteinExistence type="predicted"/>
<name>A0A3B1DC93_9ZZZZ</name>
<feature type="non-terminal residue" evidence="1">
    <location>
        <position position="1"/>
    </location>
</feature>
<accession>A0A3B1DC93</accession>
<protein>
    <submittedName>
        <fullName evidence="1">Uncharacterized protein</fullName>
    </submittedName>
</protein>
<sequence length="37" mass="4163">DNLQLIGSIIGNKFRGKWIWLSYAGISNHGTFEAIKN</sequence>
<evidence type="ECO:0000313" key="1">
    <source>
        <dbReference type="EMBL" id="VAX26297.1"/>
    </source>
</evidence>
<gene>
    <name evidence="1" type="ORF">MNBD_IGNAVI01-183</name>
</gene>
<dbReference type="EMBL" id="UOGD01000332">
    <property type="protein sequence ID" value="VAX26297.1"/>
    <property type="molecule type" value="Genomic_DNA"/>
</dbReference>